<dbReference type="EMBL" id="JBBWWR010000006">
    <property type="protein sequence ID" value="KAK8964881.1"/>
    <property type="molecule type" value="Genomic_DNA"/>
</dbReference>
<reference evidence="1 2" key="1">
    <citation type="journal article" date="2022" name="Nat. Plants">
        <title>Genomes of leafy and leafless Platanthera orchids illuminate the evolution of mycoheterotrophy.</title>
        <authorList>
            <person name="Li M.H."/>
            <person name="Liu K.W."/>
            <person name="Li Z."/>
            <person name="Lu H.C."/>
            <person name="Ye Q.L."/>
            <person name="Zhang D."/>
            <person name="Wang J.Y."/>
            <person name="Li Y.F."/>
            <person name="Zhong Z.M."/>
            <person name="Liu X."/>
            <person name="Yu X."/>
            <person name="Liu D.K."/>
            <person name="Tu X.D."/>
            <person name="Liu B."/>
            <person name="Hao Y."/>
            <person name="Liao X.Y."/>
            <person name="Jiang Y.T."/>
            <person name="Sun W.H."/>
            <person name="Chen J."/>
            <person name="Chen Y.Q."/>
            <person name="Ai Y."/>
            <person name="Zhai J.W."/>
            <person name="Wu S.S."/>
            <person name="Zhou Z."/>
            <person name="Hsiao Y.Y."/>
            <person name="Wu W.L."/>
            <person name="Chen Y.Y."/>
            <person name="Lin Y.F."/>
            <person name="Hsu J.L."/>
            <person name="Li C.Y."/>
            <person name="Wang Z.W."/>
            <person name="Zhao X."/>
            <person name="Zhong W.Y."/>
            <person name="Ma X.K."/>
            <person name="Ma L."/>
            <person name="Huang J."/>
            <person name="Chen G.Z."/>
            <person name="Huang M.Z."/>
            <person name="Huang L."/>
            <person name="Peng D.H."/>
            <person name="Luo Y.B."/>
            <person name="Zou S.Q."/>
            <person name="Chen S.P."/>
            <person name="Lan S."/>
            <person name="Tsai W.C."/>
            <person name="Van de Peer Y."/>
            <person name="Liu Z.J."/>
        </authorList>
    </citation>
    <scope>NUCLEOTIDE SEQUENCE [LARGE SCALE GENOMIC DNA]</scope>
    <source>
        <strain evidence="1">Lor288</strain>
    </source>
</reference>
<evidence type="ECO:0000313" key="1">
    <source>
        <dbReference type="EMBL" id="KAK8964881.1"/>
    </source>
</evidence>
<name>A0ABR2MN29_9ASPA</name>
<sequence length="137" mass="15035">MALPAPFFTSFSSRTPSVSFSSHSSSPLLFPFRRCRRLVLNPTKCKSPKSSSSSISASIPGTNDDSLKLTYLEVLFSPYLAPFHLHYPEQDERIRSPSGKQLVMGCERGDHLGGSNLGGKPGFHFDAAKKVLTNFRA</sequence>
<organism evidence="1 2">
    <name type="scientific">Platanthera guangdongensis</name>
    <dbReference type="NCBI Taxonomy" id="2320717"/>
    <lineage>
        <taxon>Eukaryota</taxon>
        <taxon>Viridiplantae</taxon>
        <taxon>Streptophyta</taxon>
        <taxon>Embryophyta</taxon>
        <taxon>Tracheophyta</taxon>
        <taxon>Spermatophyta</taxon>
        <taxon>Magnoliopsida</taxon>
        <taxon>Liliopsida</taxon>
        <taxon>Asparagales</taxon>
        <taxon>Orchidaceae</taxon>
        <taxon>Orchidoideae</taxon>
        <taxon>Orchideae</taxon>
        <taxon>Orchidinae</taxon>
        <taxon>Platanthera</taxon>
    </lineage>
</organism>
<dbReference type="Proteomes" id="UP001412067">
    <property type="component" value="Unassembled WGS sequence"/>
</dbReference>
<accession>A0ABR2MN29</accession>
<proteinExistence type="predicted"/>
<protein>
    <submittedName>
        <fullName evidence="1">Uncharacterized protein</fullName>
    </submittedName>
</protein>
<gene>
    <name evidence="1" type="ORF">KSP40_PGU003392</name>
</gene>
<keyword evidence="2" id="KW-1185">Reference proteome</keyword>
<evidence type="ECO:0000313" key="2">
    <source>
        <dbReference type="Proteomes" id="UP001412067"/>
    </source>
</evidence>
<comment type="caution">
    <text evidence="1">The sequence shown here is derived from an EMBL/GenBank/DDBJ whole genome shotgun (WGS) entry which is preliminary data.</text>
</comment>